<reference evidence="2 3" key="2">
    <citation type="submission" date="2018-05" db="EMBL/GenBank/DDBJ databases">
        <authorList>
            <person name="Lanie J.A."/>
            <person name="Ng W.-L."/>
            <person name="Kazmierczak K.M."/>
            <person name="Andrzejewski T.M."/>
            <person name="Davidsen T.M."/>
            <person name="Wayne K.J."/>
            <person name="Tettelin H."/>
            <person name="Glass J.I."/>
            <person name="Rusch D."/>
            <person name="Podicherti R."/>
            <person name="Tsui H.-C.T."/>
            <person name="Winkler M.E."/>
        </authorList>
    </citation>
    <scope>NUCLEOTIDE SEQUENCE [LARGE SCALE GENOMIC DNA]</scope>
    <source>
        <strain evidence="2 3">YBY</strain>
    </source>
</reference>
<dbReference type="SUPFAM" id="SSF50249">
    <property type="entry name" value="Nucleic acid-binding proteins"/>
    <property type="match status" value="1"/>
</dbReference>
<dbReference type="InterPro" id="IPR002878">
    <property type="entry name" value="ChsH2_C"/>
</dbReference>
<dbReference type="RefSeq" id="WP_109088473.1">
    <property type="nucleotide sequence ID" value="NZ_QEXO01000001.1"/>
</dbReference>
<dbReference type="EMBL" id="QEXO01000001">
    <property type="protein sequence ID" value="PWE15986.1"/>
    <property type="molecule type" value="Genomic_DNA"/>
</dbReference>
<name>A0A2U2BPS1_ALCFA</name>
<gene>
    <name evidence="2" type="ORF">DF183_04465</name>
</gene>
<accession>A0A2U2BPS1</accession>
<sequence length="145" mass="15827">MPVTESTELPTAMAFGANAQPIRDIALDQASQFVVEDCAVLLRGSQSRSSGSKAFPVRDVCMETGARDMQDMFFGPFGKLYSFSTIYVSASRPTPYTLGYVDFPNGVRVLAHVRCEDLSALYCDMPVSTATDGNDWFVTPMSAEK</sequence>
<organism evidence="2 3">
    <name type="scientific">Alcaligenes faecalis</name>
    <dbReference type="NCBI Taxonomy" id="511"/>
    <lineage>
        <taxon>Bacteria</taxon>
        <taxon>Pseudomonadati</taxon>
        <taxon>Pseudomonadota</taxon>
        <taxon>Betaproteobacteria</taxon>
        <taxon>Burkholderiales</taxon>
        <taxon>Alcaligenaceae</taxon>
        <taxon>Alcaligenes</taxon>
    </lineage>
</organism>
<feature type="domain" description="ChsH2 C-terminal OB-fold" evidence="1">
    <location>
        <begin position="77"/>
        <end position="128"/>
    </location>
</feature>
<dbReference type="Proteomes" id="UP000245216">
    <property type="component" value="Unassembled WGS sequence"/>
</dbReference>
<dbReference type="InterPro" id="IPR052513">
    <property type="entry name" value="Thioester_dehydratase-like"/>
</dbReference>
<evidence type="ECO:0000313" key="2">
    <source>
        <dbReference type="EMBL" id="PWE15986.1"/>
    </source>
</evidence>
<proteinExistence type="predicted"/>
<dbReference type="PANTHER" id="PTHR34075:SF5">
    <property type="entry name" value="BLR3430 PROTEIN"/>
    <property type="match status" value="1"/>
</dbReference>
<dbReference type="Pfam" id="PF01796">
    <property type="entry name" value="OB_ChsH2_C"/>
    <property type="match status" value="1"/>
</dbReference>
<dbReference type="STRING" id="511.UZ73_00605"/>
<dbReference type="AlphaFoldDB" id="A0A2U2BPS1"/>
<evidence type="ECO:0000313" key="3">
    <source>
        <dbReference type="Proteomes" id="UP000245216"/>
    </source>
</evidence>
<protein>
    <recommendedName>
        <fullName evidence="1">ChsH2 C-terminal OB-fold domain-containing protein</fullName>
    </recommendedName>
</protein>
<comment type="caution">
    <text evidence="2">The sequence shown here is derived from an EMBL/GenBank/DDBJ whole genome shotgun (WGS) entry which is preliminary data.</text>
</comment>
<dbReference type="PANTHER" id="PTHR34075">
    <property type="entry name" value="BLR3430 PROTEIN"/>
    <property type="match status" value="1"/>
</dbReference>
<reference evidence="2 3" key="1">
    <citation type="submission" date="2018-05" db="EMBL/GenBank/DDBJ databases">
        <title>Genome Sequence of an Efficient Indole-Degrading Bacterium, Alcaligenes sp.YBY.</title>
        <authorList>
            <person name="Yang B."/>
        </authorList>
    </citation>
    <scope>NUCLEOTIDE SEQUENCE [LARGE SCALE GENOMIC DNA]</scope>
    <source>
        <strain evidence="2 3">YBY</strain>
    </source>
</reference>
<dbReference type="InterPro" id="IPR012340">
    <property type="entry name" value="NA-bd_OB-fold"/>
</dbReference>
<evidence type="ECO:0000259" key="1">
    <source>
        <dbReference type="Pfam" id="PF01796"/>
    </source>
</evidence>